<dbReference type="CDD" id="cd02869">
    <property type="entry name" value="PseudoU_synth_RluA_like"/>
    <property type="match status" value="1"/>
</dbReference>
<evidence type="ECO:0000313" key="11">
    <source>
        <dbReference type="EMBL" id="GGA67767.1"/>
    </source>
</evidence>
<evidence type="ECO:0000256" key="8">
    <source>
        <dbReference type="PIRSR" id="PIRSR606225-1"/>
    </source>
</evidence>
<dbReference type="InterPro" id="IPR006225">
    <property type="entry name" value="PsdUridine_synth_RluC/D"/>
</dbReference>
<dbReference type="PROSITE" id="PS01129">
    <property type="entry name" value="PSI_RLU"/>
    <property type="match status" value="1"/>
</dbReference>
<keyword evidence="4 9" id="KW-0413">Isomerase</keyword>
<comment type="catalytic activity">
    <reaction evidence="5">
        <text>uridine(32) in tRNA = pseudouridine(32) in tRNA</text>
        <dbReference type="Rhea" id="RHEA:42544"/>
        <dbReference type="Rhea" id="RHEA-COMP:10107"/>
        <dbReference type="Rhea" id="RHEA-COMP:10108"/>
        <dbReference type="ChEBI" id="CHEBI:65314"/>
        <dbReference type="ChEBI" id="CHEBI:65315"/>
        <dbReference type="EC" id="5.4.99.28"/>
    </reaction>
</comment>
<dbReference type="InterPro" id="IPR006145">
    <property type="entry name" value="PsdUridine_synth_RsuA/RluA"/>
</dbReference>
<comment type="caution">
    <text evidence="11">The sequence shown here is derived from an EMBL/GenBank/DDBJ whole genome shotgun (WGS) entry which is preliminary data.</text>
</comment>
<proteinExistence type="inferred from homology"/>
<evidence type="ECO:0000313" key="12">
    <source>
        <dbReference type="Proteomes" id="UP000619743"/>
    </source>
</evidence>
<comment type="similarity">
    <text evidence="1 9">Belongs to the pseudouridine synthase RluA family.</text>
</comment>
<evidence type="ECO:0000256" key="4">
    <source>
        <dbReference type="ARBA" id="ARBA00023235"/>
    </source>
</evidence>
<organism evidence="11 12">
    <name type="scientific">Neiella marina</name>
    <dbReference type="NCBI Taxonomy" id="508461"/>
    <lineage>
        <taxon>Bacteria</taxon>
        <taxon>Pseudomonadati</taxon>
        <taxon>Pseudomonadota</taxon>
        <taxon>Gammaproteobacteria</taxon>
        <taxon>Alteromonadales</taxon>
        <taxon>Echinimonadaceae</taxon>
        <taxon>Neiella</taxon>
    </lineage>
</organism>
<dbReference type="GO" id="GO:0008033">
    <property type="term" value="P:tRNA processing"/>
    <property type="evidence" value="ECO:0007669"/>
    <property type="project" value="UniProtKB-KW"/>
</dbReference>
<dbReference type="Gene3D" id="3.30.2350.10">
    <property type="entry name" value="Pseudouridine synthase"/>
    <property type="match status" value="1"/>
</dbReference>
<sequence>MGSLIIATSTTSFHCYMSDFIYQPPTTPYLKVLYLDQDLVVLDKPSGLLSVPGRLPEHKDSLMLRVQRALPSAVVIHRLDMATSGIMVMALNRPAMSHLARQFQQRRPRKTYSAWVDGEVASDGGLIDQPLICDWPNRPKQVIDTEQGKSAQTLWQVAERRPHRTLVELHPITGRSHQLRVHMLHLGHTILGDQLYGTEDQKRAAPRLQLHARYLELDHPITGQRMSFDSPTNQALEFLH</sequence>
<dbReference type="GO" id="GO:0003723">
    <property type="term" value="F:RNA binding"/>
    <property type="evidence" value="ECO:0007669"/>
    <property type="project" value="InterPro"/>
</dbReference>
<evidence type="ECO:0000256" key="3">
    <source>
        <dbReference type="ARBA" id="ARBA00022694"/>
    </source>
</evidence>
<gene>
    <name evidence="11" type="primary">rluA</name>
    <name evidence="11" type="ORF">GCM10011369_06810</name>
</gene>
<name>A0A8J2U2S6_9GAMM</name>
<dbReference type="Proteomes" id="UP000619743">
    <property type="component" value="Unassembled WGS sequence"/>
</dbReference>
<keyword evidence="2" id="KW-0698">rRNA processing</keyword>
<dbReference type="GO" id="GO:0160151">
    <property type="term" value="F:tRNA pseudouridine(32) synthase activity"/>
    <property type="evidence" value="ECO:0007669"/>
    <property type="project" value="UniProtKB-EC"/>
</dbReference>
<dbReference type="EMBL" id="BMDX01000002">
    <property type="protein sequence ID" value="GGA67767.1"/>
    <property type="molecule type" value="Genomic_DNA"/>
</dbReference>
<feature type="active site" evidence="8">
    <location>
        <position position="80"/>
    </location>
</feature>
<dbReference type="GO" id="GO:0000455">
    <property type="term" value="P:enzyme-directed rRNA pseudouridine synthesis"/>
    <property type="evidence" value="ECO:0007669"/>
    <property type="project" value="TreeGrafter"/>
</dbReference>
<accession>A0A8J2U2S6</accession>
<evidence type="ECO:0000256" key="6">
    <source>
        <dbReference type="ARBA" id="ARBA00036916"/>
    </source>
</evidence>
<dbReference type="SUPFAM" id="SSF55120">
    <property type="entry name" value="Pseudouridine synthase"/>
    <property type="match status" value="1"/>
</dbReference>
<dbReference type="GO" id="GO:0160142">
    <property type="term" value="F:23S rRNA pseudouridine(746) synthase activity"/>
    <property type="evidence" value="ECO:0007669"/>
    <property type="project" value="UniProtKB-EC"/>
</dbReference>
<dbReference type="InterPro" id="IPR006224">
    <property type="entry name" value="PsdUridine_synth_RluA-like_CS"/>
</dbReference>
<dbReference type="AlphaFoldDB" id="A0A8J2U2S6"/>
<comment type="catalytic activity">
    <reaction evidence="6">
        <text>uridine(746) in 23S rRNA = pseudouridine(746) in 23S rRNA</text>
        <dbReference type="Rhea" id="RHEA:42548"/>
        <dbReference type="Rhea" id="RHEA-COMP:10109"/>
        <dbReference type="Rhea" id="RHEA-COMP:10110"/>
        <dbReference type="ChEBI" id="CHEBI:65314"/>
        <dbReference type="ChEBI" id="CHEBI:65315"/>
        <dbReference type="EC" id="5.4.99.29"/>
    </reaction>
</comment>
<dbReference type="Pfam" id="PF00849">
    <property type="entry name" value="PseudoU_synth_2"/>
    <property type="match status" value="1"/>
</dbReference>
<evidence type="ECO:0000256" key="2">
    <source>
        <dbReference type="ARBA" id="ARBA00022552"/>
    </source>
</evidence>
<protein>
    <recommendedName>
        <fullName evidence="9">Pseudouridine synthase</fullName>
        <ecNumber evidence="9">5.4.99.-</ecNumber>
    </recommendedName>
</protein>
<comment type="function">
    <text evidence="7">Dual specificity enzyme that catalyzes the synthesis of pseudouridine from uracil-746 in 23S ribosomal RNA and from uracil-32 in the anticodon stem and loop of transfer RNAs.</text>
</comment>
<evidence type="ECO:0000256" key="5">
    <source>
        <dbReference type="ARBA" id="ARBA00036184"/>
    </source>
</evidence>
<evidence type="ECO:0000256" key="7">
    <source>
        <dbReference type="ARBA" id="ARBA00037305"/>
    </source>
</evidence>
<comment type="catalytic activity">
    <reaction evidence="9">
        <text>a uridine in RNA = a pseudouridine in RNA</text>
        <dbReference type="Rhea" id="RHEA:48348"/>
        <dbReference type="Rhea" id="RHEA-COMP:12068"/>
        <dbReference type="Rhea" id="RHEA-COMP:12069"/>
        <dbReference type="ChEBI" id="CHEBI:65314"/>
        <dbReference type="ChEBI" id="CHEBI:65315"/>
    </reaction>
</comment>
<keyword evidence="12" id="KW-1185">Reference proteome</keyword>
<evidence type="ECO:0000256" key="1">
    <source>
        <dbReference type="ARBA" id="ARBA00010876"/>
    </source>
</evidence>
<dbReference type="InterPro" id="IPR050188">
    <property type="entry name" value="RluA_PseudoU_synthase"/>
</dbReference>
<feature type="domain" description="Pseudouridine synthase RsuA/RluA-like" evidence="10">
    <location>
        <begin position="38"/>
        <end position="185"/>
    </location>
</feature>
<keyword evidence="3" id="KW-0819">tRNA processing</keyword>
<dbReference type="PANTHER" id="PTHR21600:SF91">
    <property type="entry name" value="DUAL-SPECIFICITY RNA PSEUDOURIDINE SYNTHASE RLUA"/>
    <property type="match status" value="1"/>
</dbReference>
<dbReference type="PANTHER" id="PTHR21600">
    <property type="entry name" value="MITOCHONDRIAL RNA PSEUDOURIDINE SYNTHASE"/>
    <property type="match status" value="1"/>
</dbReference>
<comment type="function">
    <text evidence="9">Responsible for synthesis of pseudouridine from uracil.</text>
</comment>
<reference evidence="12" key="1">
    <citation type="journal article" date="2019" name="Int. J. Syst. Evol. Microbiol.">
        <title>The Global Catalogue of Microorganisms (GCM) 10K type strain sequencing project: providing services to taxonomists for standard genome sequencing and annotation.</title>
        <authorList>
            <consortium name="The Broad Institute Genomics Platform"/>
            <consortium name="The Broad Institute Genome Sequencing Center for Infectious Disease"/>
            <person name="Wu L."/>
            <person name="Ma J."/>
        </authorList>
    </citation>
    <scope>NUCLEOTIDE SEQUENCE [LARGE SCALE GENOMIC DNA]</scope>
    <source>
        <strain evidence="12">CGMCC 1.10130</strain>
    </source>
</reference>
<evidence type="ECO:0000259" key="10">
    <source>
        <dbReference type="Pfam" id="PF00849"/>
    </source>
</evidence>
<evidence type="ECO:0000256" key="9">
    <source>
        <dbReference type="RuleBase" id="RU362028"/>
    </source>
</evidence>
<dbReference type="NCBIfam" id="TIGR00005">
    <property type="entry name" value="rluA_subfam"/>
    <property type="match status" value="1"/>
</dbReference>
<dbReference type="EC" id="5.4.99.-" evidence="9"/>
<dbReference type="InterPro" id="IPR020103">
    <property type="entry name" value="PsdUridine_synth_cat_dom_sf"/>
</dbReference>